<reference evidence="6 7" key="1">
    <citation type="journal article" date="2019" name="Sci. Rep.">
        <title>Comparative genomics of chytrid fungi reveal insights into the obligate biotrophic and pathogenic lifestyle of Synchytrium endobioticum.</title>
        <authorList>
            <person name="van de Vossenberg B.T.L.H."/>
            <person name="Warris S."/>
            <person name="Nguyen H.D.T."/>
            <person name="van Gent-Pelzer M.P.E."/>
            <person name="Joly D.L."/>
            <person name="van de Geest H.C."/>
            <person name="Bonants P.J.M."/>
            <person name="Smith D.S."/>
            <person name="Levesque C.A."/>
            <person name="van der Lee T.A.J."/>
        </authorList>
    </citation>
    <scope>NUCLEOTIDE SEQUENCE [LARGE SCALE GENOMIC DNA]</scope>
    <source>
        <strain evidence="6 7">CBS 809.83</strain>
    </source>
</reference>
<evidence type="ECO:0000259" key="5">
    <source>
        <dbReference type="PROSITE" id="PS50222"/>
    </source>
</evidence>
<keyword evidence="3" id="KW-0106">Calcium</keyword>
<dbReference type="GO" id="GO:0005509">
    <property type="term" value="F:calcium ion binding"/>
    <property type="evidence" value="ECO:0007669"/>
    <property type="project" value="InterPro"/>
</dbReference>
<dbReference type="PANTHER" id="PTHR23104:SF1">
    <property type="entry name" value="EF-HAND DOMAIN-CONTAINING PROTEIN"/>
    <property type="match status" value="1"/>
</dbReference>
<dbReference type="InterPro" id="IPR052110">
    <property type="entry name" value="MCFD2-like"/>
</dbReference>
<keyword evidence="2" id="KW-0677">Repeat</keyword>
<dbReference type="PROSITE" id="PS50222">
    <property type="entry name" value="EF_HAND_2"/>
    <property type="match status" value="1"/>
</dbReference>
<dbReference type="AlphaFoldDB" id="A0A507E3X0"/>
<feature type="domain" description="EF-hand" evidence="5">
    <location>
        <begin position="68"/>
        <end position="103"/>
    </location>
</feature>
<dbReference type="SUPFAM" id="SSF47473">
    <property type="entry name" value="EF-hand"/>
    <property type="match status" value="1"/>
</dbReference>
<comment type="caution">
    <text evidence="6">The sequence shown here is derived from an EMBL/GenBank/DDBJ whole genome shotgun (WGS) entry which is preliminary data.</text>
</comment>
<evidence type="ECO:0000256" key="4">
    <source>
        <dbReference type="SAM" id="SignalP"/>
    </source>
</evidence>
<gene>
    <name evidence="6" type="ORF">PhCBS80983_g03064</name>
</gene>
<organism evidence="6 7">
    <name type="scientific">Powellomyces hirtus</name>
    <dbReference type="NCBI Taxonomy" id="109895"/>
    <lineage>
        <taxon>Eukaryota</taxon>
        <taxon>Fungi</taxon>
        <taxon>Fungi incertae sedis</taxon>
        <taxon>Chytridiomycota</taxon>
        <taxon>Chytridiomycota incertae sedis</taxon>
        <taxon>Chytridiomycetes</taxon>
        <taxon>Spizellomycetales</taxon>
        <taxon>Powellomycetaceae</taxon>
        <taxon>Powellomyces</taxon>
    </lineage>
</organism>
<accession>A0A507E3X0</accession>
<proteinExistence type="predicted"/>
<dbReference type="InterPro" id="IPR011992">
    <property type="entry name" value="EF-hand-dom_pair"/>
</dbReference>
<evidence type="ECO:0000256" key="3">
    <source>
        <dbReference type="ARBA" id="ARBA00022837"/>
    </source>
</evidence>
<feature type="chain" id="PRO_5021233901" description="EF-hand domain-containing protein" evidence="4">
    <location>
        <begin position="31"/>
        <end position="151"/>
    </location>
</feature>
<sequence>MFRNLTFSVFAYPLFLLSFILLVTVPSVHSIQHDSRSNYGDYHKAAQYAREHSPPAPPLTDIPAFKNADEEDLYYFFSLHDVNKDHHLDGHELRNAFTHAGELPPKDQRLKMADVEDMIDHALLEDDIDSDGLISWEEYLASQLYHDDYAA</sequence>
<dbReference type="Proteomes" id="UP000318582">
    <property type="component" value="Unassembled WGS sequence"/>
</dbReference>
<dbReference type="EMBL" id="QEAQ01000035">
    <property type="protein sequence ID" value="TPX58524.1"/>
    <property type="molecule type" value="Genomic_DNA"/>
</dbReference>
<dbReference type="PROSITE" id="PS00018">
    <property type="entry name" value="EF_HAND_1"/>
    <property type="match status" value="2"/>
</dbReference>
<keyword evidence="1 4" id="KW-0732">Signal</keyword>
<evidence type="ECO:0000313" key="6">
    <source>
        <dbReference type="EMBL" id="TPX58524.1"/>
    </source>
</evidence>
<dbReference type="Gene3D" id="1.10.238.10">
    <property type="entry name" value="EF-hand"/>
    <property type="match status" value="1"/>
</dbReference>
<dbReference type="InterPro" id="IPR002048">
    <property type="entry name" value="EF_hand_dom"/>
</dbReference>
<name>A0A507E3X0_9FUNG</name>
<dbReference type="Pfam" id="PF13499">
    <property type="entry name" value="EF-hand_7"/>
    <property type="match status" value="1"/>
</dbReference>
<dbReference type="PANTHER" id="PTHR23104">
    <property type="entry name" value="MULTIPLE COAGULATION FACTOR DEFICIENCY PROTEIN 2 NEURAL STEM CELL DERIVED NEURONAL SURVIVAL PROTEIN"/>
    <property type="match status" value="1"/>
</dbReference>
<evidence type="ECO:0000313" key="7">
    <source>
        <dbReference type="Proteomes" id="UP000318582"/>
    </source>
</evidence>
<evidence type="ECO:0000256" key="2">
    <source>
        <dbReference type="ARBA" id="ARBA00022737"/>
    </source>
</evidence>
<keyword evidence="7" id="KW-1185">Reference proteome</keyword>
<dbReference type="InterPro" id="IPR018247">
    <property type="entry name" value="EF_Hand_1_Ca_BS"/>
</dbReference>
<feature type="signal peptide" evidence="4">
    <location>
        <begin position="1"/>
        <end position="30"/>
    </location>
</feature>
<protein>
    <recommendedName>
        <fullName evidence="5">EF-hand domain-containing protein</fullName>
    </recommendedName>
</protein>
<evidence type="ECO:0000256" key="1">
    <source>
        <dbReference type="ARBA" id="ARBA00022729"/>
    </source>
</evidence>
<dbReference type="STRING" id="109895.A0A507E3X0"/>